<gene>
    <name evidence="3" type="ORF">EI981_25935</name>
</gene>
<dbReference type="Gene3D" id="3.30.110.40">
    <property type="entry name" value="TusA-like domain"/>
    <property type="match status" value="1"/>
</dbReference>
<dbReference type="OrthoDB" id="9796234at2"/>
<dbReference type="PANTHER" id="PTHR33279">
    <property type="entry name" value="SULFUR CARRIER PROTEIN YEDF-RELATED"/>
    <property type="match status" value="1"/>
</dbReference>
<dbReference type="Pfam" id="PF01206">
    <property type="entry name" value="TusA"/>
    <property type="match status" value="1"/>
</dbReference>
<feature type="domain" description="UPF0033" evidence="2">
    <location>
        <begin position="4"/>
        <end position="28"/>
    </location>
</feature>
<dbReference type="CDD" id="cd00291">
    <property type="entry name" value="SirA_YedF_YeeD"/>
    <property type="match status" value="1"/>
</dbReference>
<evidence type="ECO:0000256" key="1">
    <source>
        <dbReference type="ARBA" id="ARBA00008984"/>
    </source>
</evidence>
<dbReference type="AlphaFoldDB" id="A0A3Q9IC36"/>
<dbReference type="SUPFAM" id="SSF64307">
    <property type="entry name" value="SirA-like"/>
    <property type="match status" value="1"/>
</dbReference>
<evidence type="ECO:0000259" key="2">
    <source>
        <dbReference type="PROSITE" id="PS01148"/>
    </source>
</evidence>
<dbReference type="InterPro" id="IPR001455">
    <property type="entry name" value="TusA-like"/>
</dbReference>
<proteinExistence type="inferred from homology"/>
<dbReference type="InterPro" id="IPR036868">
    <property type="entry name" value="TusA-like_sf"/>
</dbReference>
<evidence type="ECO:0000313" key="4">
    <source>
        <dbReference type="Proteomes" id="UP000270678"/>
    </source>
</evidence>
<organism evidence="3 4">
    <name type="scientific">Paenibacillus lutimineralis</name>
    <dbReference type="NCBI Taxonomy" id="2707005"/>
    <lineage>
        <taxon>Bacteria</taxon>
        <taxon>Bacillati</taxon>
        <taxon>Bacillota</taxon>
        <taxon>Bacilli</taxon>
        <taxon>Bacillales</taxon>
        <taxon>Paenibacillaceae</taxon>
        <taxon>Paenibacillus</taxon>
    </lineage>
</organism>
<sequence>MVEIDCLGEICPVPVMMLKKHQQAIRSGEKVLLVTDHSCARNSITEYCDKANLRCSIQEVINGVWEISIEASLPD</sequence>
<keyword evidence="3" id="KW-0808">Transferase</keyword>
<dbReference type="GO" id="GO:0016740">
    <property type="term" value="F:transferase activity"/>
    <property type="evidence" value="ECO:0007669"/>
    <property type="project" value="UniProtKB-KW"/>
</dbReference>
<dbReference type="PANTHER" id="PTHR33279:SF6">
    <property type="entry name" value="SULFUR CARRIER PROTEIN YEDF-RELATED"/>
    <property type="match status" value="1"/>
</dbReference>
<accession>A0A3Q9IC36</accession>
<evidence type="ECO:0000313" key="3">
    <source>
        <dbReference type="EMBL" id="AZS17528.1"/>
    </source>
</evidence>
<dbReference type="Proteomes" id="UP000270678">
    <property type="component" value="Chromosome"/>
</dbReference>
<keyword evidence="4" id="KW-1185">Reference proteome</keyword>
<dbReference type="EMBL" id="CP034346">
    <property type="protein sequence ID" value="AZS17528.1"/>
    <property type="molecule type" value="Genomic_DNA"/>
</dbReference>
<name>A0A3Q9IC36_9BACL</name>
<dbReference type="KEGG" id="plut:EI981_25935"/>
<protein>
    <submittedName>
        <fullName evidence="3">Sulfurtransferase TusA family protein</fullName>
    </submittedName>
</protein>
<comment type="similarity">
    <text evidence="1">Belongs to the sulfur carrier protein TusA family.</text>
</comment>
<dbReference type="RefSeq" id="WP_127003152.1">
    <property type="nucleotide sequence ID" value="NZ_CP034346.1"/>
</dbReference>
<dbReference type="PROSITE" id="PS01148">
    <property type="entry name" value="UPF0033"/>
    <property type="match status" value="1"/>
</dbReference>
<reference evidence="4" key="1">
    <citation type="submission" date="2018-12" db="EMBL/GenBank/DDBJ databases">
        <title>Complete genome sequence of Paenibacillus sp. MBLB1234.</title>
        <authorList>
            <person name="Nam Y.-D."/>
            <person name="Kang J."/>
            <person name="Chung W.-H."/>
            <person name="Park Y.S."/>
        </authorList>
    </citation>
    <scope>NUCLEOTIDE SEQUENCE [LARGE SCALE GENOMIC DNA]</scope>
    <source>
        <strain evidence="4">MBLB1234</strain>
    </source>
</reference>